<dbReference type="Proteomes" id="UP000283530">
    <property type="component" value="Unassembled WGS sequence"/>
</dbReference>
<evidence type="ECO:0000313" key="3">
    <source>
        <dbReference type="Proteomes" id="UP000283530"/>
    </source>
</evidence>
<feature type="region of interest" description="Disordered" evidence="1">
    <location>
        <begin position="1"/>
        <end position="66"/>
    </location>
</feature>
<accession>A0A443N9Q6</accession>
<dbReference type="PANTHER" id="PTHR35162">
    <property type="entry name" value="OS08G0516600 PROTEIN"/>
    <property type="match status" value="1"/>
</dbReference>
<name>A0A443N9Q6_9MAGN</name>
<comment type="caution">
    <text evidence="2">The sequence shown here is derived from an EMBL/GenBank/DDBJ whole genome shotgun (WGS) entry which is preliminary data.</text>
</comment>
<dbReference type="AlphaFoldDB" id="A0A443N9Q6"/>
<proteinExistence type="predicted"/>
<feature type="compositionally biased region" description="Basic and acidic residues" evidence="1">
    <location>
        <begin position="28"/>
        <end position="39"/>
    </location>
</feature>
<dbReference type="OrthoDB" id="662905at2759"/>
<sequence>MGSQGVDEFPPITPLQTAVEEPSDVVEEDCHTPRSDNHTIKPPLVCPPAPRKRRPAKRKSGSPQQGFFAVPRDLNLVFLALPMPPKKKIRLGLLWKEGIKHMRMRCGSWYADVSFHTKTPTNKRIVPLFLPP</sequence>
<gene>
    <name evidence="2" type="ORF">CKAN_00363700</name>
</gene>
<protein>
    <submittedName>
        <fullName evidence="2">Cyclin-dependent protein kinase inhibitor SMR6-like protein</fullName>
    </submittedName>
</protein>
<organism evidence="2 3">
    <name type="scientific">Cinnamomum micranthum f. kanehirae</name>
    <dbReference type="NCBI Taxonomy" id="337451"/>
    <lineage>
        <taxon>Eukaryota</taxon>
        <taxon>Viridiplantae</taxon>
        <taxon>Streptophyta</taxon>
        <taxon>Embryophyta</taxon>
        <taxon>Tracheophyta</taxon>
        <taxon>Spermatophyta</taxon>
        <taxon>Magnoliopsida</taxon>
        <taxon>Magnoliidae</taxon>
        <taxon>Laurales</taxon>
        <taxon>Lauraceae</taxon>
        <taxon>Cinnamomum</taxon>
    </lineage>
</organism>
<reference evidence="2 3" key="1">
    <citation type="journal article" date="2019" name="Nat. Plants">
        <title>Stout camphor tree genome fills gaps in understanding of flowering plant genome evolution.</title>
        <authorList>
            <person name="Chaw S.M."/>
            <person name="Liu Y.C."/>
            <person name="Wu Y.W."/>
            <person name="Wang H.Y."/>
            <person name="Lin C.I."/>
            <person name="Wu C.S."/>
            <person name="Ke H.M."/>
            <person name="Chang L.Y."/>
            <person name="Hsu C.Y."/>
            <person name="Yang H.T."/>
            <person name="Sudianto E."/>
            <person name="Hsu M.H."/>
            <person name="Wu K.P."/>
            <person name="Wang L.N."/>
            <person name="Leebens-Mack J.H."/>
            <person name="Tsai I.J."/>
        </authorList>
    </citation>
    <scope>NUCLEOTIDE SEQUENCE [LARGE SCALE GENOMIC DNA]</scope>
    <source>
        <strain evidence="3">cv. Chaw 1501</strain>
        <tissue evidence="2">Young leaves</tissue>
    </source>
</reference>
<dbReference type="InterPro" id="IPR053115">
    <property type="entry name" value="CDK_inhibitor"/>
</dbReference>
<dbReference type="EMBL" id="QPKB01000002">
    <property type="protein sequence ID" value="RWR75261.1"/>
    <property type="molecule type" value="Genomic_DNA"/>
</dbReference>
<keyword evidence="3" id="KW-1185">Reference proteome</keyword>
<dbReference type="PANTHER" id="PTHR35162:SF2">
    <property type="entry name" value="OS08G0516600 PROTEIN"/>
    <property type="match status" value="1"/>
</dbReference>
<feature type="compositionally biased region" description="Basic residues" evidence="1">
    <location>
        <begin position="50"/>
        <end position="60"/>
    </location>
</feature>
<evidence type="ECO:0000313" key="2">
    <source>
        <dbReference type="EMBL" id="RWR75261.1"/>
    </source>
</evidence>
<evidence type="ECO:0000256" key="1">
    <source>
        <dbReference type="SAM" id="MobiDB-lite"/>
    </source>
</evidence>